<dbReference type="InterPro" id="IPR046347">
    <property type="entry name" value="bZIP_sf"/>
</dbReference>
<dbReference type="PANTHER" id="PTHR23351:SF57">
    <property type="entry name" value="TRANSCRIPTION FACTOR FOS-1"/>
    <property type="match status" value="1"/>
</dbReference>
<keyword evidence="4" id="KW-1185">Reference proteome</keyword>
<dbReference type="GO" id="GO:0000978">
    <property type="term" value="F:RNA polymerase II cis-regulatory region sequence-specific DNA binding"/>
    <property type="evidence" value="ECO:0007669"/>
    <property type="project" value="TreeGrafter"/>
</dbReference>
<reference evidence="5" key="1">
    <citation type="submission" date="2016-06" db="UniProtKB">
        <authorList>
            <consortium name="WormBaseParasite"/>
        </authorList>
    </citation>
    <scope>IDENTIFICATION</scope>
</reference>
<dbReference type="STRING" id="42157.A0A182ERW4"/>
<gene>
    <name evidence="3" type="ORF">NOO_LOCUS10882</name>
</gene>
<protein>
    <submittedName>
        <fullName evidence="5">BZIP domain-containing protein</fullName>
    </submittedName>
</protein>
<dbReference type="GO" id="GO:0005634">
    <property type="term" value="C:nucleus"/>
    <property type="evidence" value="ECO:0007669"/>
    <property type="project" value="TreeGrafter"/>
</dbReference>
<dbReference type="WBParaSite" id="nOo.2.0.1.t10882-RA">
    <property type="protein sequence ID" value="nOo.2.0.1.t10882-RA"/>
    <property type="gene ID" value="nOo.2.0.1.g10882"/>
</dbReference>
<dbReference type="AlphaFoldDB" id="A0A182ERW4"/>
<dbReference type="SUPFAM" id="SSF57959">
    <property type="entry name" value="Leucine zipper domain"/>
    <property type="match status" value="1"/>
</dbReference>
<dbReference type="InterPro" id="IPR000837">
    <property type="entry name" value="AP-1"/>
</dbReference>
<organism evidence="5">
    <name type="scientific">Onchocerca ochengi</name>
    <name type="common">Filarial nematode worm</name>
    <dbReference type="NCBI Taxonomy" id="42157"/>
    <lineage>
        <taxon>Eukaryota</taxon>
        <taxon>Metazoa</taxon>
        <taxon>Ecdysozoa</taxon>
        <taxon>Nematoda</taxon>
        <taxon>Chromadorea</taxon>
        <taxon>Rhabditida</taxon>
        <taxon>Spirurina</taxon>
        <taxon>Spiruromorpha</taxon>
        <taxon>Filarioidea</taxon>
        <taxon>Onchocercidae</taxon>
        <taxon>Onchocerca</taxon>
    </lineage>
</organism>
<dbReference type="PROSITE" id="PS00036">
    <property type="entry name" value="BZIP_BASIC"/>
    <property type="match status" value="1"/>
</dbReference>
<dbReference type="InterPro" id="IPR004827">
    <property type="entry name" value="bZIP"/>
</dbReference>
<proteinExistence type="predicted"/>
<dbReference type="OrthoDB" id="5866312at2759"/>
<sequence length="116" mass="13873">MIINDLTRNLNHLRAHYQLNMPQAYQTRTGFVGNTMTRPASATGKRGGRRPKEYEEYDHVTLSEEERDKRDKRRLRNKEAAARCRQRRLDLMGSLQNVRFMKLYQMRKTCYHKVSL</sequence>
<dbReference type="PANTHER" id="PTHR23351">
    <property type="entry name" value="FOS TRANSCRIPTION FACTOR-RELATED"/>
    <property type="match status" value="1"/>
</dbReference>
<feature type="domain" description="BZIP" evidence="2">
    <location>
        <begin position="72"/>
        <end position="87"/>
    </location>
</feature>
<feature type="region of interest" description="Disordered" evidence="1">
    <location>
        <begin position="30"/>
        <end position="55"/>
    </location>
</feature>
<dbReference type="Gene3D" id="1.20.5.170">
    <property type="match status" value="1"/>
</dbReference>
<name>A0A182ERW4_ONCOC</name>
<reference evidence="3 4" key="2">
    <citation type="submission" date="2018-08" db="EMBL/GenBank/DDBJ databases">
        <authorList>
            <person name="Laetsch R D."/>
            <person name="Stevens L."/>
            <person name="Kumar S."/>
            <person name="Blaxter L. M."/>
        </authorList>
    </citation>
    <scope>NUCLEOTIDE SEQUENCE [LARGE SCALE GENOMIC DNA]</scope>
</reference>
<dbReference type="Proteomes" id="UP000271087">
    <property type="component" value="Unassembled WGS sequence"/>
</dbReference>
<feature type="compositionally biased region" description="Polar residues" evidence="1">
    <location>
        <begin position="30"/>
        <end position="40"/>
    </location>
</feature>
<evidence type="ECO:0000259" key="2">
    <source>
        <dbReference type="PROSITE" id="PS00036"/>
    </source>
</evidence>
<accession>A0A182ERW4</accession>
<dbReference type="EMBL" id="UYRW01006792">
    <property type="protein sequence ID" value="VDM94609.1"/>
    <property type="molecule type" value="Genomic_DNA"/>
</dbReference>
<evidence type="ECO:0000256" key="1">
    <source>
        <dbReference type="SAM" id="MobiDB-lite"/>
    </source>
</evidence>
<evidence type="ECO:0000313" key="4">
    <source>
        <dbReference type="Proteomes" id="UP000271087"/>
    </source>
</evidence>
<evidence type="ECO:0000313" key="5">
    <source>
        <dbReference type="WBParaSite" id="nOo.2.0.1.t10882-RA"/>
    </source>
</evidence>
<dbReference type="GO" id="GO:0000981">
    <property type="term" value="F:DNA-binding transcription factor activity, RNA polymerase II-specific"/>
    <property type="evidence" value="ECO:0007669"/>
    <property type="project" value="TreeGrafter"/>
</dbReference>
<evidence type="ECO:0000313" key="3">
    <source>
        <dbReference type="EMBL" id="VDM94609.1"/>
    </source>
</evidence>